<evidence type="ECO:0000313" key="2">
    <source>
        <dbReference type="EMBL" id="TMW68898.1"/>
    </source>
</evidence>
<protein>
    <submittedName>
        <fullName evidence="2">Uncharacterized protein</fullName>
    </submittedName>
</protein>
<proteinExistence type="predicted"/>
<comment type="caution">
    <text evidence="2">The sequence shown here is derived from an EMBL/GenBank/DDBJ whole genome shotgun (WGS) entry which is preliminary data.</text>
</comment>
<evidence type="ECO:0000256" key="1">
    <source>
        <dbReference type="SAM" id="Phobius"/>
    </source>
</evidence>
<feature type="transmembrane region" description="Helical" evidence="1">
    <location>
        <begin position="21"/>
        <end position="45"/>
    </location>
</feature>
<keyword evidence="1" id="KW-0472">Membrane</keyword>
<dbReference type="EMBL" id="SPLM01000001">
    <property type="protein sequence ID" value="TMW68898.1"/>
    <property type="molecule type" value="Genomic_DNA"/>
</dbReference>
<name>A0A8K1CTY8_PYTOL</name>
<accession>A0A8K1CTY8</accession>
<feature type="transmembrane region" description="Helical" evidence="1">
    <location>
        <begin position="51"/>
        <end position="73"/>
    </location>
</feature>
<dbReference type="Proteomes" id="UP000794436">
    <property type="component" value="Unassembled WGS sequence"/>
</dbReference>
<keyword evidence="3" id="KW-1185">Reference proteome</keyword>
<keyword evidence="1" id="KW-0812">Transmembrane</keyword>
<evidence type="ECO:0000313" key="3">
    <source>
        <dbReference type="Proteomes" id="UP000794436"/>
    </source>
</evidence>
<feature type="transmembrane region" description="Helical" evidence="1">
    <location>
        <begin position="109"/>
        <end position="131"/>
    </location>
</feature>
<reference evidence="2" key="1">
    <citation type="submission" date="2019-03" db="EMBL/GenBank/DDBJ databases">
        <title>Long read genome sequence of the mycoparasitic Pythium oligandrum ATCC 38472 isolated from sugarbeet rhizosphere.</title>
        <authorList>
            <person name="Gaulin E."/>
        </authorList>
    </citation>
    <scope>NUCLEOTIDE SEQUENCE</scope>
    <source>
        <strain evidence="2">ATCC 38472_TT</strain>
    </source>
</reference>
<dbReference type="AlphaFoldDB" id="A0A8K1CTY8"/>
<organism evidence="2 3">
    <name type="scientific">Pythium oligandrum</name>
    <name type="common">Mycoparasitic fungus</name>
    <dbReference type="NCBI Taxonomy" id="41045"/>
    <lineage>
        <taxon>Eukaryota</taxon>
        <taxon>Sar</taxon>
        <taxon>Stramenopiles</taxon>
        <taxon>Oomycota</taxon>
        <taxon>Peronosporomycetes</taxon>
        <taxon>Pythiales</taxon>
        <taxon>Pythiaceae</taxon>
        <taxon>Pythium</taxon>
    </lineage>
</organism>
<keyword evidence="1" id="KW-1133">Transmembrane helix</keyword>
<dbReference type="OrthoDB" id="161958at2759"/>
<gene>
    <name evidence="2" type="ORF">Poli38472_001054</name>
</gene>
<feature type="transmembrane region" description="Helical" evidence="1">
    <location>
        <begin position="85"/>
        <end position="103"/>
    </location>
</feature>
<sequence length="132" mass="14156">MKTSIEGGSTLFDERCKLTSAIVLLNTIIIAECVVLLASATSSLAHPTPAFVVFMVMQSFYLATAAVLSVAACAARDKMLVANRGFPQVVAFTNTVYAIIFFVRKDVQGGLAMGFLAIVNVLGVLVCRRFFL</sequence>